<keyword evidence="1" id="KW-1133">Transmembrane helix</keyword>
<comment type="caution">
    <text evidence="2">The sequence shown here is derived from an EMBL/GenBank/DDBJ whole genome shotgun (WGS) entry which is preliminary data.</text>
</comment>
<dbReference type="PANTHER" id="PTHR36840:SF1">
    <property type="entry name" value="BLL5714 PROTEIN"/>
    <property type="match status" value="1"/>
</dbReference>
<name>A0A6G4TZ93_9ACTN</name>
<dbReference type="InterPro" id="IPR010640">
    <property type="entry name" value="Low_temperature_requirement_A"/>
</dbReference>
<feature type="transmembrane region" description="Helical" evidence="1">
    <location>
        <begin position="106"/>
        <end position="126"/>
    </location>
</feature>
<dbReference type="PANTHER" id="PTHR36840">
    <property type="entry name" value="BLL5714 PROTEIN"/>
    <property type="match status" value="1"/>
</dbReference>
<gene>
    <name evidence="2" type="ORF">G5C51_13160</name>
</gene>
<dbReference type="EMBL" id="JAAKZV010000044">
    <property type="protein sequence ID" value="NGN64840.1"/>
    <property type="molecule type" value="Genomic_DNA"/>
</dbReference>
<keyword evidence="1" id="KW-0472">Membrane</keyword>
<evidence type="ECO:0000313" key="2">
    <source>
        <dbReference type="EMBL" id="NGN64840.1"/>
    </source>
</evidence>
<evidence type="ECO:0000313" key="3">
    <source>
        <dbReference type="Proteomes" id="UP000481583"/>
    </source>
</evidence>
<feature type="transmembrane region" description="Helical" evidence="1">
    <location>
        <begin position="271"/>
        <end position="291"/>
    </location>
</feature>
<protein>
    <submittedName>
        <fullName evidence="2">Low temperature requirement protein A</fullName>
    </submittedName>
</protein>
<feature type="transmembrane region" description="Helical" evidence="1">
    <location>
        <begin position="48"/>
        <end position="69"/>
    </location>
</feature>
<dbReference type="Proteomes" id="UP000481583">
    <property type="component" value="Unassembled WGS sequence"/>
</dbReference>
<feature type="non-terminal residue" evidence="2">
    <location>
        <position position="380"/>
    </location>
</feature>
<keyword evidence="3" id="KW-1185">Reference proteome</keyword>
<proteinExistence type="predicted"/>
<dbReference type="AlphaFoldDB" id="A0A6G4TZ93"/>
<feature type="transmembrane region" description="Helical" evidence="1">
    <location>
        <begin position="335"/>
        <end position="368"/>
    </location>
</feature>
<feature type="transmembrane region" description="Helical" evidence="1">
    <location>
        <begin position="199"/>
        <end position="218"/>
    </location>
</feature>
<dbReference type="Pfam" id="PF06772">
    <property type="entry name" value="LtrA"/>
    <property type="match status" value="1"/>
</dbReference>
<feature type="transmembrane region" description="Helical" evidence="1">
    <location>
        <begin position="230"/>
        <end position="251"/>
    </location>
</feature>
<reference evidence="2 3" key="1">
    <citation type="submission" date="2020-02" db="EMBL/GenBank/DDBJ databases">
        <title>Whole-genome analyses of novel actinobacteria.</title>
        <authorList>
            <person name="Sahin N."/>
        </authorList>
    </citation>
    <scope>NUCLEOTIDE SEQUENCE [LARGE SCALE GENOMIC DNA]</scope>
    <source>
        <strain evidence="2 3">A7024</strain>
    </source>
</reference>
<keyword evidence="1" id="KW-0812">Transmembrane</keyword>
<feature type="transmembrane region" description="Helical" evidence="1">
    <location>
        <begin position="303"/>
        <end position="323"/>
    </location>
</feature>
<feature type="transmembrane region" description="Helical" evidence="1">
    <location>
        <begin position="81"/>
        <end position="100"/>
    </location>
</feature>
<organism evidence="2 3">
    <name type="scientific">Streptomyces coryli</name>
    <dbReference type="NCBI Taxonomy" id="1128680"/>
    <lineage>
        <taxon>Bacteria</taxon>
        <taxon>Bacillati</taxon>
        <taxon>Actinomycetota</taxon>
        <taxon>Actinomycetes</taxon>
        <taxon>Kitasatosporales</taxon>
        <taxon>Streptomycetaceae</taxon>
        <taxon>Streptomyces</taxon>
    </lineage>
</organism>
<sequence>MNPRDPAESHRAATPLELLFDLVFVVAVAQAAARLHHAVAEDHVGSGVAGYLMVFFAIWWAWMNFTWFASAYDTDDVPYRIAVFVQMTGALVVAAGVHRAVDEKDFGMVTLGYVIMRLAAVPQWLRAARSDPEHRRNCLRYAAGIIVVQIGWVLRLLLPDGAPAITGFLVLALAELAVPAFAERGGATTWHPHHIAERYGLFTIIVLGESILSATVAVQGAMDADDGVGIGHLATTAIGGLLIVFTLWWLYFSKPAAELLTSIPRSLRWGYGHYLVFASAAAVGAGLAVSVDQAAHKTHIGDLAAGFAVTVPVAVFLVTLWLLHLQPHHAGRVHAWVGPVAAVLVLGASFTGEPVLVTGLVLVAAIVVGEYTRRDGRGVG</sequence>
<feature type="transmembrane region" description="Helical" evidence="1">
    <location>
        <begin position="138"/>
        <end position="158"/>
    </location>
</feature>
<evidence type="ECO:0000256" key="1">
    <source>
        <dbReference type="SAM" id="Phobius"/>
    </source>
</evidence>
<accession>A0A6G4TZ93</accession>
<feature type="transmembrane region" description="Helical" evidence="1">
    <location>
        <begin position="12"/>
        <end position="33"/>
    </location>
</feature>